<dbReference type="InterPro" id="IPR016032">
    <property type="entry name" value="Sig_transdc_resp-reg_C-effctor"/>
</dbReference>
<evidence type="ECO:0000313" key="7">
    <source>
        <dbReference type="Proteomes" id="UP000253792"/>
    </source>
</evidence>
<evidence type="ECO:0000256" key="3">
    <source>
        <dbReference type="ARBA" id="ARBA00023163"/>
    </source>
</evidence>
<dbReference type="GO" id="GO:0003677">
    <property type="term" value="F:DNA binding"/>
    <property type="evidence" value="ECO:0007669"/>
    <property type="project" value="UniProtKB-KW"/>
</dbReference>
<feature type="transmembrane region" description="Helical" evidence="4">
    <location>
        <begin position="178"/>
        <end position="198"/>
    </location>
</feature>
<dbReference type="InterPro" id="IPR000792">
    <property type="entry name" value="Tscrpt_reg_LuxR_C"/>
</dbReference>
<keyword evidence="2" id="KW-0238">DNA-binding</keyword>
<keyword evidence="4" id="KW-1133">Transmembrane helix</keyword>
<keyword evidence="1" id="KW-0805">Transcription regulation</keyword>
<dbReference type="OrthoDB" id="3197423at2"/>
<proteinExistence type="predicted"/>
<gene>
    <name evidence="6" type="ORF">C1880_09540</name>
</gene>
<reference evidence="6 7" key="1">
    <citation type="journal article" date="2018" name="Elife">
        <title>Discovery and characterization of a prevalent human gut bacterial enzyme sufficient for the inactivation of a family of plant toxins.</title>
        <authorList>
            <person name="Koppel N."/>
            <person name="Bisanz J.E."/>
            <person name="Pandelia M.E."/>
            <person name="Turnbaugh P.J."/>
            <person name="Balskus E.P."/>
        </authorList>
    </citation>
    <scope>NUCLEOTIDE SEQUENCE [LARGE SCALE GENOMIC DNA]</scope>
    <source>
        <strain evidence="7">anaerobia AP69FAA</strain>
    </source>
</reference>
<feature type="transmembrane region" description="Helical" evidence="4">
    <location>
        <begin position="374"/>
        <end position="392"/>
    </location>
</feature>
<accession>A0A369L3U3</accession>
<keyword evidence="7" id="KW-1185">Reference proteome</keyword>
<dbReference type="AlphaFoldDB" id="A0A369L3U3"/>
<evidence type="ECO:0000259" key="5">
    <source>
        <dbReference type="PROSITE" id="PS50043"/>
    </source>
</evidence>
<feature type="transmembrane region" description="Helical" evidence="4">
    <location>
        <begin position="149"/>
        <end position="172"/>
    </location>
</feature>
<feature type="transmembrane region" description="Helical" evidence="4">
    <location>
        <begin position="339"/>
        <end position="362"/>
    </location>
</feature>
<feature type="transmembrane region" description="Helical" evidence="4">
    <location>
        <begin position="219"/>
        <end position="240"/>
    </location>
</feature>
<dbReference type="Gene3D" id="1.10.10.10">
    <property type="entry name" value="Winged helix-like DNA-binding domain superfamily/Winged helix DNA-binding domain"/>
    <property type="match status" value="1"/>
</dbReference>
<dbReference type="InterPro" id="IPR036388">
    <property type="entry name" value="WH-like_DNA-bd_sf"/>
</dbReference>
<name>A0A369L3U3_9ACTN</name>
<dbReference type="SMART" id="SM00421">
    <property type="entry name" value="HTH_LUXR"/>
    <property type="match status" value="1"/>
</dbReference>
<dbReference type="SUPFAM" id="SSF46894">
    <property type="entry name" value="C-terminal effector domain of the bipartite response regulators"/>
    <property type="match status" value="1"/>
</dbReference>
<keyword evidence="4" id="KW-0812">Transmembrane</keyword>
<feature type="transmembrane region" description="Helical" evidence="4">
    <location>
        <begin position="304"/>
        <end position="327"/>
    </location>
</feature>
<protein>
    <submittedName>
        <fullName evidence="6">Helix-turn-helix transcriptional regulator</fullName>
    </submittedName>
</protein>
<feature type="transmembrane region" description="Helical" evidence="4">
    <location>
        <begin position="27"/>
        <end position="44"/>
    </location>
</feature>
<keyword evidence="3" id="KW-0804">Transcription</keyword>
<evidence type="ECO:0000256" key="4">
    <source>
        <dbReference type="SAM" id="Phobius"/>
    </source>
</evidence>
<dbReference type="InterPro" id="IPR036259">
    <property type="entry name" value="MFS_trans_sf"/>
</dbReference>
<dbReference type="PROSITE" id="PS00622">
    <property type="entry name" value="HTH_LUXR_1"/>
    <property type="match status" value="1"/>
</dbReference>
<evidence type="ECO:0000256" key="1">
    <source>
        <dbReference type="ARBA" id="ARBA00023015"/>
    </source>
</evidence>
<comment type="caution">
    <text evidence="6">The sequence shown here is derived from an EMBL/GenBank/DDBJ whole genome shotgun (WGS) entry which is preliminary data.</text>
</comment>
<feature type="transmembrane region" description="Helical" evidence="4">
    <location>
        <begin position="279"/>
        <end position="298"/>
    </location>
</feature>
<organism evidence="6 7">
    <name type="scientific">Senegalimassilia anaerobia</name>
    <dbReference type="NCBI Taxonomy" id="1473216"/>
    <lineage>
        <taxon>Bacteria</taxon>
        <taxon>Bacillati</taxon>
        <taxon>Actinomycetota</taxon>
        <taxon>Coriobacteriia</taxon>
        <taxon>Coriobacteriales</taxon>
        <taxon>Coriobacteriaceae</taxon>
        <taxon>Senegalimassilia</taxon>
    </lineage>
</organism>
<dbReference type="EMBL" id="PPTP01000012">
    <property type="protein sequence ID" value="RDB54320.1"/>
    <property type="molecule type" value="Genomic_DNA"/>
</dbReference>
<dbReference type="SUPFAM" id="SSF103473">
    <property type="entry name" value="MFS general substrate transporter"/>
    <property type="match status" value="1"/>
</dbReference>
<dbReference type="PROSITE" id="PS50043">
    <property type="entry name" value="HTH_LUXR_2"/>
    <property type="match status" value="1"/>
</dbReference>
<feature type="transmembrane region" description="Helical" evidence="4">
    <location>
        <begin position="91"/>
        <end position="111"/>
    </location>
</feature>
<keyword evidence="4" id="KW-0472">Membrane</keyword>
<sequence length="489" mass="53695">MHMNIKELVPEKVESEINSPDHPTRRFVGFALLLAWHYNLWFLHDSFVGAQLLDDCVTQSWLIALVSAAVSFIVIAFALGRKHRLCNIPWMLWTATAAAVICTLALTLFAFSFPTDLIAYALAAVVGITNAILWVMWGELYSRTKTSFSVSYIGTTVGLVTLVCSLICFVLPTGISSVFIALMPLAAGLLFARGATIAKDMPYPTLLPKSTANRALKPMIVVCGTTFVASVACYFLVAIIPWENLPYGEYAFTFGSIGGATLLCIIGVICGLTNDRLNIYRTFPWLIIIAIISFALFLMGERFFVPSFFVVLAAVSIFEVLPIMYFGVLGVKGYVPIGFAFGFSGAFIRLGIAVGNAIALYYEANPAFAKVATDPTSLIFVCILAAVIIPLVRQEYNITQLMAPPATESSQEHRIKELAAEFSLSARETEIVMLIARGFTTDNVAKKLVISPYTVNTHIRHVYEKVGIHKRSELIDYINRTGSDDDKKA</sequence>
<dbReference type="CDD" id="cd06170">
    <property type="entry name" value="LuxR_C_like"/>
    <property type="match status" value="1"/>
</dbReference>
<dbReference type="Proteomes" id="UP000253792">
    <property type="component" value="Unassembled WGS sequence"/>
</dbReference>
<dbReference type="PRINTS" id="PR00038">
    <property type="entry name" value="HTHLUXR"/>
</dbReference>
<dbReference type="PANTHER" id="PTHR44688:SF16">
    <property type="entry name" value="DNA-BINDING TRANSCRIPTIONAL ACTIVATOR DEVR_DOSR"/>
    <property type="match status" value="1"/>
</dbReference>
<feature type="domain" description="HTH luxR-type" evidence="5">
    <location>
        <begin position="417"/>
        <end position="482"/>
    </location>
</feature>
<feature type="transmembrane region" description="Helical" evidence="4">
    <location>
        <begin position="252"/>
        <end position="272"/>
    </location>
</feature>
<dbReference type="PANTHER" id="PTHR44688">
    <property type="entry name" value="DNA-BINDING TRANSCRIPTIONAL ACTIVATOR DEVR_DOSR"/>
    <property type="match status" value="1"/>
</dbReference>
<dbReference type="STRING" id="1034345.GCA_000236865_01639"/>
<feature type="transmembrane region" description="Helical" evidence="4">
    <location>
        <begin position="117"/>
        <end position="137"/>
    </location>
</feature>
<dbReference type="GO" id="GO:0006355">
    <property type="term" value="P:regulation of DNA-templated transcription"/>
    <property type="evidence" value="ECO:0007669"/>
    <property type="project" value="InterPro"/>
</dbReference>
<evidence type="ECO:0000313" key="6">
    <source>
        <dbReference type="EMBL" id="RDB54320.1"/>
    </source>
</evidence>
<dbReference type="Pfam" id="PF00196">
    <property type="entry name" value="GerE"/>
    <property type="match status" value="1"/>
</dbReference>
<feature type="transmembrane region" description="Helical" evidence="4">
    <location>
        <begin position="59"/>
        <end position="79"/>
    </location>
</feature>
<evidence type="ECO:0000256" key="2">
    <source>
        <dbReference type="ARBA" id="ARBA00023125"/>
    </source>
</evidence>